<name>A0AAV5E9S0_ELECO</name>
<evidence type="ECO:0008006" key="4">
    <source>
        <dbReference type="Google" id="ProtNLM"/>
    </source>
</evidence>
<dbReference type="AlphaFoldDB" id="A0AAV5E9S0"/>
<sequence>MARKRVEGLLRSKSIEKDNAREEGPSRSSRVGLQFLLTVHGNEVLDNHLKGSILGGGVISHIHKPIINKSSVE</sequence>
<organism evidence="2 3">
    <name type="scientific">Eleusine coracana subsp. coracana</name>
    <dbReference type="NCBI Taxonomy" id="191504"/>
    <lineage>
        <taxon>Eukaryota</taxon>
        <taxon>Viridiplantae</taxon>
        <taxon>Streptophyta</taxon>
        <taxon>Embryophyta</taxon>
        <taxon>Tracheophyta</taxon>
        <taxon>Spermatophyta</taxon>
        <taxon>Magnoliopsida</taxon>
        <taxon>Liliopsida</taxon>
        <taxon>Poales</taxon>
        <taxon>Poaceae</taxon>
        <taxon>PACMAD clade</taxon>
        <taxon>Chloridoideae</taxon>
        <taxon>Cynodonteae</taxon>
        <taxon>Eleusininae</taxon>
        <taxon>Eleusine</taxon>
    </lineage>
</organism>
<keyword evidence="3" id="KW-1185">Reference proteome</keyword>
<feature type="region of interest" description="Disordered" evidence="1">
    <location>
        <begin position="1"/>
        <end position="28"/>
    </location>
</feature>
<evidence type="ECO:0000256" key="1">
    <source>
        <dbReference type="SAM" id="MobiDB-lite"/>
    </source>
</evidence>
<dbReference type="EMBL" id="BQKI01000074">
    <property type="protein sequence ID" value="GJN19230.1"/>
    <property type="molecule type" value="Genomic_DNA"/>
</dbReference>
<proteinExistence type="predicted"/>
<accession>A0AAV5E9S0</accession>
<reference evidence="2" key="2">
    <citation type="submission" date="2021-12" db="EMBL/GenBank/DDBJ databases">
        <title>Resequencing data analysis of finger millet.</title>
        <authorList>
            <person name="Hatakeyama M."/>
            <person name="Aluri S."/>
            <person name="Balachadran M.T."/>
            <person name="Sivarajan S.R."/>
            <person name="Poveda L."/>
            <person name="Shimizu-Inatsugi R."/>
            <person name="Schlapbach R."/>
            <person name="Sreeman S.M."/>
            <person name="Shimizu K.K."/>
        </authorList>
    </citation>
    <scope>NUCLEOTIDE SEQUENCE</scope>
</reference>
<feature type="compositionally biased region" description="Basic and acidic residues" evidence="1">
    <location>
        <begin position="1"/>
        <end position="25"/>
    </location>
</feature>
<protein>
    <recommendedName>
        <fullName evidence="4">Histone H2A</fullName>
    </recommendedName>
</protein>
<reference evidence="2" key="1">
    <citation type="journal article" date="2018" name="DNA Res.">
        <title>Multiple hybrid de novo genome assembly of finger millet, an orphan allotetraploid crop.</title>
        <authorList>
            <person name="Hatakeyama M."/>
            <person name="Aluri S."/>
            <person name="Balachadran M.T."/>
            <person name="Sivarajan S.R."/>
            <person name="Patrignani A."/>
            <person name="Gruter S."/>
            <person name="Poveda L."/>
            <person name="Shimizu-Inatsugi R."/>
            <person name="Baeten J."/>
            <person name="Francoijs K.J."/>
            <person name="Nataraja K.N."/>
            <person name="Reddy Y.A.N."/>
            <person name="Phadnis S."/>
            <person name="Ravikumar R.L."/>
            <person name="Schlapbach R."/>
            <person name="Sreeman S.M."/>
            <person name="Shimizu K.K."/>
        </authorList>
    </citation>
    <scope>NUCLEOTIDE SEQUENCE</scope>
</reference>
<comment type="caution">
    <text evidence="2">The sequence shown here is derived from an EMBL/GenBank/DDBJ whole genome shotgun (WGS) entry which is preliminary data.</text>
</comment>
<gene>
    <name evidence="2" type="primary">gb06479</name>
    <name evidence="2" type="ORF">PR202_gb06479</name>
</gene>
<dbReference type="Proteomes" id="UP001054889">
    <property type="component" value="Unassembled WGS sequence"/>
</dbReference>
<evidence type="ECO:0000313" key="3">
    <source>
        <dbReference type="Proteomes" id="UP001054889"/>
    </source>
</evidence>
<evidence type="ECO:0000313" key="2">
    <source>
        <dbReference type="EMBL" id="GJN19230.1"/>
    </source>
</evidence>